<dbReference type="EMBL" id="AVOT02001660">
    <property type="protein sequence ID" value="MBW0467730.1"/>
    <property type="molecule type" value="Genomic_DNA"/>
</dbReference>
<organism evidence="3 4">
    <name type="scientific">Austropuccinia psidii MF-1</name>
    <dbReference type="NCBI Taxonomy" id="1389203"/>
    <lineage>
        <taxon>Eukaryota</taxon>
        <taxon>Fungi</taxon>
        <taxon>Dikarya</taxon>
        <taxon>Basidiomycota</taxon>
        <taxon>Pucciniomycotina</taxon>
        <taxon>Pucciniomycetes</taxon>
        <taxon>Pucciniales</taxon>
        <taxon>Sphaerophragmiaceae</taxon>
        <taxon>Austropuccinia</taxon>
    </lineage>
</organism>
<sequence>MRSTLLSILVLASLQCISAIPETQSIENDVNRQALRNAHLQRRHWTNQEPETPTKPKKTESQNTLPTVPTKPNEPNQCAKDNYLKDPNCTKADKIAAQQDYVNQWKARVEIEQRKLDQLQGRKRCARVTKDGKQQSRYSSGPYLLHNNQRV</sequence>
<accession>A0A9Q3BMY6</accession>
<feature type="signal peptide" evidence="2">
    <location>
        <begin position="1"/>
        <end position="19"/>
    </location>
</feature>
<feature type="region of interest" description="Disordered" evidence="1">
    <location>
        <begin position="125"/>
        <end position="151"/>
    </location>
</feature>
<proteinExistence type="predicted"/>
<evidence type="ECO:0008006" key="5">
    <source>
        <dbReference type="Google" id="ProtNLM"/>
    </source>
</evidence>
<feature type="chain" id="PRO_5040379777" description="Secreted protein" evidence="2">
    <location>
        <begin position="20"/>
        <end position="151"/>
    </location>
</feature>
<protein>
    <recommendedName>
        <fullName evidence="5">Secreted protein</fullName>
    </recommendedName>
</protein>
<keyword evidence="2" id="KW-0732">Signal</keyword>
<evidence type="ECO:0000313" key="3">
    <source>
        <dbReference type="EMBL" id="MBW0467730.1"/>
    </source>
</evidence>
<dbReference type="Proteomes" id="UP000765509">
    <property type="component" value="Unassembled WGS sequence"/>
</dbReference>
<keyword evidence="4" id="KW-1185">Reference proteome</keyword>
<feature type="region of interest" description="Disordered" evidence="1">
    <location>
        <begin position="40"/>
        <end position="85"/>
    </location>
</feature>
<evidence type="ECO:0000256" key="1">
    <source>
        <dbReference type="SAM" id="MobiDB-lite"/>
    </source>
</evidence>
<evidence type="ECO:0000256" key="2">
    <source>
        <dbReference type="SAM" id="SignalP"/>
    </source>
</evidence>
<comment type="caution">
    <text evidence="3">The sequence shown here is derived from an EMBL/GenBank/DDBJ whole genome shotgun (WGS) entry which is preliminary data.</text>
</comment>
<dbReference type="AlphaFoldDB" id="A0A9Q3BMY6"/>
<evidence type="ECO:0000313" key="4">
    <source>
        <dbReference type="Proteomes" id="UP000765509"/>
    </source>
</evidence>
<gene>
    <name evidence="3" type="ORF">O181_007445</name>
</gene>
<name>A0A9Q3BMY6_9BASI</name>
<reference evidence="3" key="1">
    <citation type="submission" date="2021-03" db="EMBL/GenBank/DDBJ databases">
        <title>Draft genome sequence of rust myrtle Austropuccinia psidii MF-1, a brazilian biotype.</title>
        <authorList>
            <person name="Quecine M.C."/>
            <person name="Pachon D.M.R."/>
            <person name="Bonatelli M.L."/>
            <person name="Correr F.H."/>
            <person name="Franceschini L.M."/>
            <person name="Leite T.F."/>
            <person name="Margarido G.R.A."/>
            <person name="Almeida C.A."/>
            <person name="Ferrarezi J.A."/>
            <person name="Labate C.A."/>
        </authorList>
    </citation>
    <scope>NUCLEOTIDE SEQUENCE</scope>
    <source>
        <strain evidence="3">MF-1</strain>
    </source>
</reference>